<protein>
    <submittedName>
        <fullName evidence="4">Glycosyl transferase</fullName>
    </submittedName>
</protein>
<dbReference type="SUPFAM" id="SSF53448">
    <property type="entry name" value="Nucleotide-diphospho-sugar transferases"/>
    <property type="match status" value="1"/>
</dbReference>
<gene>
    <name evidence="4" type="ORF">DB325_03325</name>
</gene>
<dbReference type="PANTHER" id="PTHR22916">
    <property type="entry name" value="GLYCOSYLTRANSFERASE"/>
    <property type="match status" value="1"/>
</dbReference>
<dbReference type="Gene3D" id="3.90.550.10">
    <property type="entry name" value="Spore Coat Polysaccharide Biosynthesis Protein SpsA, Chain A"/>
    <property type="match status" value="1"/>
</dbReference>
<evidence type="ECO:0000256" key="2">
    <source>
        <dbReference type="ARBA" id="ARBA00022679"/>
    </source>
</evidence>
<dbReference type="EMBL" id="QAZN01000003">
    <property type="protein sequence ID" value="PTV04737.1"/>
    <property type="molecule type" value="Genomic_DNA"/>
</dbReference>
<accession>A0A2T5Q5A3</accession>
<dbReference type="Pfam" id="PF00535">
    <property type="entry name" value="Glycos_transf_2"/>
    <property type="match status" value="1"/>
</dbReference>
<name>A0A2T5Q5A3_LIMRT</name>
<dbReference type="AlphaFoldDB" id="A0A2T5Q5A3"/>
<evidence type="ECO:0000313" key="5">
    <source>
        <dbReference type="Proteomes" id="UP000244083"/>
    </source>
</evidence>
<dbReference type="Proteomes" id="UP000244083">
    <property type="component" value="Unassembled WGS sequence"/>
</dbReference>
<keyword evidence="1" id="KW-0328">Glycosyltransferase</keyword>
<feature type="domain" description="Glycosyltransferase 2-like" evidence="3">
    <location>
        <begin position="8"/>
        <end position="180"/>
    </location>
</feature>
<keyword evidence="2 4" id="KW-0808">Transferase</keyword>
<sequence length="294" mass="34328">MKLNEKISVIIPVYNDEKYLEQCVESVLTQSYHNLEVILVDDGSTDATPAICEDFRRQDDRIRVIYKQNEGVGASRNTGLAMATGDYILFIDHDDWLLEDHIQKLYDLLKKNQADIAIGNFSRFLEERKAFSFSILEGQYFEKNYTPSEWFEIEYEAKYNLSQVFVVPWGKLYKASLFKNIVYPTNTKVEDDLTTWKVYLLTDKISYQNEPSYVHRVMSESVTGHVNQIDIYPLEAVTERIALLKLLGIDTTKEEKAYYLRLILCRDNALKEGNVIKYRDALQKIAILQKFHKM</sequence>
<dbReference type="CDD" id="cd00761">
    <property type="entry name" value="Glyco_tranf_GTA_type"/>
    <property type="match status" value="1"/>
</dbReference>
<evidence type="ECO:0000256" key="1">
    <source>
        <dbReference type="ARBA" id="ARBA00022676"/>
    </source>
</evidence>
<proteinExistence type="predicted"/>
<comment type="caution">
    <text evidence="4">The sequence shown here is derived from an EMBL/GenBank/DDBJ whole genome shotgun (WGS) entry which is preliminary data.</text>
</comment>
<dbReference type="GO" id="GO:0016757">
    <property type="term" value="F:glycosyltransferase activity"/>
    <property type="evidence" value="ECO:0007669"/>
    <property type="project" value="UniProtKB-KW"/>
</dbReference>
<organism evidence="4 5">
    <name type="scientific">Limosilactobacillus reuteri</name>
    <name type="common">Lactobacillus reuteri</name>
    <dbReference type="NCBI Taxonomy" id="1598"/>
    <lineage>
        <taxon>Bacteria</taxon>
        <taxon>Bacillati</taxon>
        <taxon>Bacillota</taxon>
        <taxon>Bacilli</taxon>
        <taxon>Lactobacillales</taxon>
        <taxon>Lactobacillaceae</taxon>
        <taxon>Limosilactobacillus</taxon>
    </lineage>
</organism>
<evidence type="ECO:0000313" key="4">
    <source>
        <dbReference type="EMBL" id="PTV04737.1"/>
    </source>
</evidence>
<dbReference type="InterPro" id="IPR001173">
    <property type="entry name" value="Glyco_trans_2-like"/>
</dbReference>
<dbReference type="InterPro" id="IPR029044">
    <property type="entry name" value="Nucleotide-diphossugar_trans"/>
</dbReference>
<evidence type="ECO:0000259" key="3">
    <source>
        <dbReference type="Pfam" id="PF00535"/>
    </source>
</evidence>
<dbReference type="PANTHER" id="PTHR22916:SF51">
    <property type="entry name" value="GLYCOSYLTRANSFERASE EPSH-RELATED"/>
    <property type="match status" value="1"/>
</dbReference>
<reference evidence="5" key="1">
    <citation type="submission" date="2018-04" db="EMBL/GenBank/DDBJ databases">
        <title>Draft Genome Sequences of 10 Lactobacillus Species from 22 Commercial Probiotic Products.</title>
        <authorList>
            <person name="Gangiredla J."/>
            <person name="Barnaba T.J."/>
            <person name="Mammel M.K."/>
            <person name="Lacher D.W."/>
            <person name="Elkins C.A."/>
            <person name="Lampel K.A."/>
            <person name="Whitehouse C.A."/>
            <person name="Tartera C."/>
        </authorList>
    </citation>
    <scope>NUCLEOTIDE SEQUENCE [LARGE SCALE GENOMIC DNA]</scope>
    <source>
        <strain evidence="5">DS12_10</strain>
    </source>
</reference>